<dbReference type="PRINTS" id="PR00053">
    <property type="entry name" value="FORKHEAD"/>
</dbReference>
<dbReference type="InterPro" id="IPR045912">
    <property type="entry name" value="FOXJ2/3-like"/>
</dbReference>
<comment type="subcellular location">
    <subcellularLocation>
        <location evidence="5">Nucleus</location>
    </subcellularLocation>
</comment>
<dbReference type="Gene3D" id="1.10.10.10">
    <property type="entry name" value="Winged helix-like DNA-binding domain superfamily/Winged helix DNA-binding domain"/>
    <property type="match status" value="1"/>
</dbReference>
<dbReference type="GO" id="GO:0005634">
    <property type="term" value="C:nucleus"/>
    <property type="evidence" value="ECO:0007669"/>
    <property type="project" value="UniProtKB-SubCell"/>
</dbReference>
<feature type="region of interest" description="Disordered" evidence="6">
    <location>
        <begin position="49"/>
        <end position="74"/>
    </location>
</feature>
<keyword evidence="9" id="KW-1185">Reference proteome</keyword>
<evidence type="ECO:0000313" key="9">
    <source>
        <dbReference type="Proteomes" id="UP000054248"/>
    </source>
</evidence>
<keyword evidence="1" id="KW-0805">Transcription regulation</keyword>
<evidence type="ECO:0000313" key="8">
    <source>
        <dbReference type="EMBL" id="KIO25743.1"/>
    </source>
</evidence>
<feature type="DNA-binding region" description="Fork-head" evidence="5">
    <location>
        <begin position="1"/>
        <end position="74"/>
    </location>
</feature>
<sequence>LMEYAIKGSSRGKLSLQDIYLAVEERYPIFKTSFGQNWRNSARHDISMDPRFKNVPRGPEEPGKGGLWMFDENA</sequence>
<dbReference type="SUPFAM" id="SSF46785">
    <property type="entry name" value="Winged helix' DNA-binding domain"/>
    <property type="match status" value="1"/>
</dbReference>
<dbReference type="InterPro" id="IPR036388">
    <property type="entry name" value="WH-like_DNA-bd_sf"/>
</dbReference>
<dbReference type="OrthoDB" id="5954824at2759"/>
<evidence type="ECO:0000256" key="5">
    <source>
        <dbReference type="PROSITE-ProRule" id="PRU00089"/>
    </source>
</evidence>
<keyword evidence="2 5" id="KW-0238">DNA-binding</keyword>
<feature type="compositionally biased region" description="Basic and acidic residues" evidence="6">
    <location>
        <begin position="49"/>
        <end position="63"/>
    </location>
</feature>
<keyword evidence="4 5" id="KW-0539">Nucleus</keyword>
<dbReference type="PANTHER" id="PTHR46078">
    <property type="entry name" value="FORKHEAD BOX PROTEIN J2 FAMILY MEMBER"/>
    <property type="match status" value="1"/>
</dbReference>
<feature type="non-terminal residue" evidence="8">
    <location>
        <position position="1"/>
    </location>
</feature>
<feature type="domain" description="Fork-head" evidence="7">
    <location>
        <begin position="1"/>
        <end position="74"/>
    </location>
</feature>
<evidence type="ECO:0000259" key="7">
    <source>
        <dbReference type="PROSITE" id="PS50039"/>
    </source>
</evidence>
<feature type="non-terminal residue" evidence="8">
    <location>
        <position position="74"/>
    </location>
</feature>
<dbReference type="EMBL" id="KN823036">
    <property type="protein sequence ID" value="KIO25743.1"/>
    <property type="molecule type" value="Genomic_DNA"/>
</dbReference>
<evidence type="ECO:0000256" key="1">
    <source>
        <dbReference type="ARBA" id="ARBA00023015"/>
    </source>
</evidence>
<evidence type="ECO:0000256" key="2">
    <source>
        <dbReference type="ARBA" id="ARBA00023125"/>
    </source>
</evidence>
<evidence type="ECO:0000256" key="3">
    <source>
        <dbReference type="ARBA" id="ARBA00023163"/>
    </source>
</evidence>
<dbReference type="CDD" id="cd00059">
    <property type="entry name" value="FH_FOX"/>
    <property type="match status" value="1"/>
</dbReference>
<gene>
    <name evidence="8" type="ORF">M407DRAFT_44196</name>
</gene>
<dbReference type="InterPro" id="IPR036390">
    <property type="entry name" value="WH_DNA-bd_sf"/>
</dbReference>
<accession>A0A0C3KWB1</accession>
<dbReference type="GO" id="GO:0000978">
    <property type="term" value="F:RNA polymerase II cis-regulatory region sequence-specific DNA binding"/>
    <property type="evidence" value="ECO:0007669"/>
    <property type="project" value="TreeGrafter"/>
</dbReference>
<dbReference type="Proteomes" id="UP000054248">
    <property type="component" value="Unassembled WGS sequence"/>
</dbReference>
<proteinExistence type="predicted"/>
<dbReference type="AlphaFoldDB" id="A0A0C3KWB1"/>
<dbReference type="PANTHER" id="PTHR46078:SF2">
    <property type="entry name" value="FORK-HEAD DOMAIN-CONTAINING PROTEIN"/>
    <property type="match status" value="1"/>
</dbReference>
<dbReference type="PROSITE" id="PS50039">
    <property type="entry name" value="FORK_HEAD_3"/>
    <property type="match status" value="1"/>
</dbReference>
<dbReference type="GO" id="GO:0000981">
    <property type="term" value="F:DNA-binding transcription factor activity, RNA polymerase II-specific"/>
    <property type="evidence" value="ECO:0007669"/>
    <property type="project" value="TreeGrafter"/>
</dbReference>
<organism evidence="8 9">
    <name type="scientific">Tulasnella calospora MUT 4182</name>
    <dbReference type="NCBI Taxonomy" id="1051891"/>
    <lineage>
        <taxon>Eukaryota</taxon>
        <taxon>Fungi</taxon>
        <taxon>Dikarya</taxon>
        <taxon>Basidiomycota</taxon>
        <taxon>Agaricomycotina</taxon>
        <taxon>Agaricomycetes</taxon>
        <taxon>Cantharellales</taxon>
        <taxon>Tulasnellaceae</taxon>
        <taxon>Tulasnella</taxon>
    </lineage>
</organism>
<reference evidence="8 9" key="1">
    <citation type="submission" date="2014-04" db="EMBL/GenBank/DDBJ databases">
        <authorList>
            <consortium name="DOE Joint Genome Institute"/>
            <person name="Kuo A."/>
            <person name="Girlanda M."/>
            <person name="Perotto S."/>
            <person name="Kohler A."/>
            <person name="Nagy L.G."/>
            <person name="Floudas D."/>
            <person name="Copeland A."/>
            <person name="Barry K.W."/>
            <person name="Cichocki N."/>
            <person name="Veneault-Fourrey C."/>
            <person name="LaButti K."/>
            <person name="Lindquist E.A."/>
            <person name="Lipzen A."/>
            <person name="Lundell T."/>
            <person name="Morin E."/>
            <person name="Murat C."/>
            <person name="Sun H."/>
            <person name="Tunlid A."/>
            <person name="Henrissat B."/>
            <person name="Grigoriev I.V."/>
            <person name="Hibbett D.S."/>
            <person name="Martin F."/>
            <person name="Nordberg H.P."/>
            <person name="Cantor M.N."/>
            <person name="Hua S.X."/>
        </authorList>
    </citation>
    <scope>NUCLEOTIDE SEQUENCE [LARGE SCALE GENOMIC DNA]</scope>
    <source>
        <strain evidence="8 9">MUT 4182</strain>
    </source>
</reference>
<evidence type="ECO:0000256" key="4">
    <source>
        <dbReference type="ARBA" id="ARBA00023242"/>
    </source>
</evidence>
<keyword evidence="3" id="KW-0804">Transcription</keyword>
<reference evidence="9" key="2">
    <citation type="submission" date="2015-01" db="EMBL/GenBank/DDBJ databases">
        <title>Evolutionary Origins and Diversification of the Mycorrhizal Mutualists.</title>
        <authorList>
            <consortium name="DOE Joint Genome Institute"/>
            <consortium name="Mycorrhizal Genomics Consortium"/>
            <person name="Kohler A."/>
            <person name="Kuo A."/>
            <person name="Nagy L.G."/>
            <person name="Floudas D."/>
            <person name="Copeland A."/>
            <person name="Barry K.W."/>
            <person name="Cichocki N."/>
            <person name="Veneault-Fourrey C."/>
            <person name="LaButti K."/>
            <person name="Lindquist E.A."/>
            <person name="Lipzen A."/>
            <person name="Lundell T."/>
            <person name="Morin E."/>
            <person name="Murat C."/>
            <person name="Riley R."/>
            <person name="Ohm R."/>
            <person name="Sun H."/>
            <person name="Tunlid A."/>
            <person name="Henrissat B."/>
            <person name="Grigoriev I.V."/>
            <person name="Hibbett D.S."/>
            <person name="Martin F."/>
        </authorList>
    </citation>
    <scope>NUCLEOTIDE SEQUENCE [LARGE SCALE GENOMIC DNA]</scope>
    <source>
        <strain evidence="9">MUT 4182</strain>
    </source>
</reference>
<name>A0A0C3KWB1_9AGAM</name>
<dbReference type="HOGENOM" id="CLU_077699_6_2_1"/>
<dbReference type="InterPro" id="IPR001766">
    <property type="entry name" value="Fork_head_dom"/>
</dbReference>
<dbReference type="Pfam" id="PF00250">
    <property type="entry name" value="Forkhead"/>
    <property type="match status" value="1"/>
</dbReference>
<dbReference type="STRING" id="1051891.A0A0C3KWB1"/>
<protein>
    <recommendedName>
        <fullName evidence="7">Fork-head domain-containing protein</fullName>
    </recommendedName>
</protein>
<dbReference type="SMART" id="SM00339">
    <property type="entry name" value="FH"/>
    <property type="match status" value="1"/>
</dbReference>
<evidence type="ECO:0000256" key="6">
    <source>
        <dbReference type="SAM" id="MobiDB-lite"/>
    </source>
</evidence>